<accession>A0A1G9M7S2</accession>
<dbReference type="Pfam" id="PF03417">
    <property type="entry name" value="AAT"/>
    <property type="match status" value="1"/>
</dbReference>
<evidence type="ECO:0000313" key="2">
    <source>
        <dbReference type="EMBL" id="SDL70268.1"/>
    </source>
</evidence>
<name>A0A1G9M7S2_9BACI</name>
<organism evidence="2 3">
    <name type="scientific">Sediminibacillus halophilus</name>
    <dbReference type="NCBI Taxonomy" id="482461"/>
    <lineage>
        <taxon>Bacteria</taxon>
        <taxon>Bacillati</taxon>
        <taxon>Bacillota</taxon>
        <taxon>Bacilli</taxon>
        <taxon>Bacillales</taxon>
        <taxon>Bacillaceae</taxon>
        <taxon>Sediminibacillus</taxon>
    </lineage>
</organism>
<dbReference type="GO" id="GO:0016787">
    <property type="term" value="F:hydrolase activity"/>
    <property type="evidence" value="ECO:0007669"/>
    <property type="project" value="UniProtKB-KW"/>
</dbReference>
<dbReference type="STRING" id="482461.SAMN05216244_0471"/>
<sequence>MKKVTTSFLEFRGSHAQFGFEQGKRLKDSALEKNYQRVNQPRKRPRYVVDANKAEKTIKAYMPHLWEELEGLSEGLKLSLEETVRNYSGYQQEWHPSGCSILTGRDYLVRNYDYHPKTYEGRFVLFQPQHGYATIGPSQRITGRSDGMNEHGLIIGYNFVHRRKPGDGFICNAITRMVLETCKNSEEAADMLKRVPHRHSFNYVVFDRFGKAKVVEATPRGVVVKDEPLSTNHFDILQEENRYHLDDSRRRKKLLVEEKGRLTSPYEAFRLFNDKAKGIFSEKYTQWAGTLHTSAYLPKELAVWFAVGSDREPFILSFKDWLQGKDTKIKQLIGYLNTDEELPFMES</sequence>
<dbReference type="InterPro" id="IPR047801">
    <property type="entry name" value="Peptidase_C45"/>
</dbReference>
<protein>
    <submittedName>
        <fullName evidence="2">Predicted choloylglycine hydrolase</fullName>
    </submittedName>
</protein>
<dbReference type="Gene3D" id="3.60.60.10">
    <property type="entry name" value="Penicillin V Acylase, Chain A"/>
    <property type="match status" value="1"/>
</dbReference>
<keyword evidence="2" id="KW-0378">Hydrolase</keyword>
<feature type="domain" description="Peptidase C45 hydrolase" evidence="1">
    <location>
        <begin position="105"/>
        <end position="311"/>
    </location>
</feature>
<reference evidence="3" key="1">
    <citation type="submission" date="2016-10" db="EMBL/GenBank/DDBJ databases">
        <authorList>
            <person name="Varghese N."/>
            <person name="Submissions S."/>
        </authorList>
    </citation>
    <scope>NUCLEOTIDE SEQUENCE [LARGE SCALE GENOMIC DNA]</scope>
    <source>
        <strain evidence="3">CGMCC 1.6199</strain>
    </source>
</reference>
<proteinExistence type="predicted"/>
<dbReference type="InterPro" id="IPR029055">
    <property type="entry name" value="Ntn_hydrolases_N"/>
</dbReference>
<dbReference type="RefSeq" id="WP_074597257.1">
    <property type="nucleotide sequence ID" value="NZ_FNHF01000001.1"/>
</dbReference>
<dbReference type="PANTHER" id="PTHR34180:SF1">
    <property type="entry name" value="BETA-ALANYL-DOPAMINE_CARCININE HYDROLASE"/>
    <property type="match status" value="1"/>
</dbReference>
<dbReference type="InterPro" id="IPR005079">
    <property type="entry name" value="Peptidase_C45_hydrolase"/>
</dbReference>
<gene>
    <name evidence="2" type="ORF">SAMN05216244_0471</name>
</gene>
<dbReference type="OrthoDB" id="8617387at2"/>
<evidence type="ECO:0000313" key="3">
    <source>
        <dbReference type="Proteomes" id="UP000182347"/>
    </source>
</evidence>
<keyword evidence="3" id="KW-1185">Reference proteome</keyword>
<evidence type="ECO:0000259" key="1">
    <source>
        <dbReference type="Pfam" id="PF03417"/>
    </source>
</evidence>
<dbReference type="EMBL" id="FNHF01000001">
    <property type="protein sequence ID" value="SDL70268.1"/>
    <property type="molecule type" value="Genomic_DNA"/>
</dbReference>
<dbReference type="CDD" id="cd01935">
    <property type="entry name" value="Ntn_CGH_like"/>
    <property type="match status" value="1"/>
</dbReference>
<dbReference type="Proteomes" id="UP000182347">
    <property type="component" value="Unassembled WGS sequence"/>
</dbReference>
<dbReference type="NCBIfam" id="NF040521">
    <property type="entry name" value="C45_proenzyme"/>
    <property type="match status" value="1"/>
</dbReference>
<dbReference type="AlphaFoldDB" id="A0A1G9M7S2"/>
<dbReference type="InterPro" id="IPR047794">
    <property type="entry name" value="C45_proenzyme-like"/>
</dbReference>
<dbReference type="PANTHER" id="PTHR34180">
    <property type="entry name" value="PEPTIDASE C45"/>
    <property type="match status" value="1"/>
</dbReference>
<dbReference type="SUPFAM" id="SSF56235">
    <property type="entry name" value="N-terminal nucleophile aminohydrolases (Ntn hydrolases)"/>
    <property type="match status" value="1"/>
</dbReference>